<dbReference type="PANTHER" id="PTHR32196:SF32">
    <property type="entry name" value="XYLOSE TRANSPORT SYSTEM PERMEASE PROTEIN XYLH"/>
    <property type="match status" value="1"/>
</dbReference>
<reference evidence="13 14" key="1">
    <citation type="journal article" date="2013" name="Genome Announc.">
        <title>Draft genome sequence of MKD8, a conjugal recipient Mycobacterium smegmatis strain.</title>
        <authorList>
            <person name="Gray T.A."/>
            <person name="Palumbo M.J."/>
            <person name="Derbyshire K.M."/>
        </authorList>
    </citation>
    <scope>NUCLEOTIDE SEQUENCE [LARGE SCALE GENOMIC DNA]</scope>
    <source>
        <strain evidence="13 14">MKD8</strain>
    </source>
</reference>
<keyword evidence="6 12" id="KW-0812">Transmembrane</keyword>
<accession>A0A2U9PYM1</accession>
<feature type="transmembrane region" description="Helical" evidence="12">
    <location>
        <begin position="139"/>
        <end position="160"/>
    </location>
</feature>
<proteinExistence type="predicted"/>
<evidence type="ECO:0000256" key="2">
    <source>
        <dbReference type="ARBA" id="ARBA00022448"/>
    </source>
</evidence>
<evidence type="ECO:0000256" key="6">
    <source>
        <dbReference type="ARBA" id="ARBA00022692"/>
    </source>
</evidence>
<evidence type="ECO:0000313" key="13">
    <source>
        <dbReference type="EMBL" id="AWT56837.1"/>
    </source>
</evidence>
<evidence type="ECO:0000313" key="14">
    <source>
        <dbReference type="Proteomes" id="UP000011200"/>
    </source>
</evidence>
<dbReference type="CDD" id="cd06579">
    <property type="entry name" value="TM_PBP1_transp_AraH_like"/>
    <property type="match status" value="1"/>
</dbReference>
<dbReference type="InterPro" id="IPR001851">
    <property type="entry name" value="ABC_transp_permease"/>
</dbReference>
<feature type="transmembrane region" description="Helical" evidence="12">
    <location>
        <begin position="61"/>
        <end position="78"/>
    </location>
</feature>
<feature type="transmembrane region" description="Helical" evidence="12">
    <location>
        <begin position="90"/>
        <end position="110"/>
    </location>
</feature>
<evidence type="ECO:0000256" key="11">
    <source>
        <dbReference type="SAM" id="MobiDB-lite"/>
    </source>
</evidence>
<organism evidence="13 14">
    <name type="scientific">Mycolicibacterium smegmatis (strain MKD8)</name>
    <name type="common">Mycobacterium smegmatis</name>
    <dbReference type="NCBI Taxonomy" id="1214915"/>
    <lineage>
        <taxon>Bacteria</taxon>
        <taxon>Bacillati</taxon>
        <taxon>Actinomycetota</taxon>
        <taxon>Actinomycetes</taxon>
        <taxon>Mycobacteriales</taxon>
        <taxon>Mycobacteriaceae</taxon>
        <taxon>Mycolicibacterium</taxon>
    </lineage>
</organism>
<evidence type="ECO:0000256" key="3">
    <source>
        <dbReference type="ARBA" id="ARBA00022475"/>
    </source>
</evidence>
<protein>
    <recommendedName>
        <fullName evidence="10">Xylose transport system permease protein XylH</fullName>
    </recommendedName>
</protein>
<comment type="subcellular location">
    <subcellularLocation>
        <location evidence="1">Cell membrane</location>
        <topology evidence="1">Multi-pass membrane protein</topology>
    </subcellularLocation>
</comment>
<feature type="transmembrane region" description="Helical" evidence="12">
    <location>
        <begin position="248"/>
        <end position="268"/>
    </location>
</feature>
<dbReference type="PANTHER" id="PTHR32196">
    <property type="entry name" value="ABC TRANSPORTER PERMEASE PROTEIN YPHD-RELATED-RELATED"/>
    <property type="match status" value="1"/>
</dbReference>
<evidence type="ECO:0000256" key="5">
    <source>
        <dbReference type="ARBA" id="ARBA00022597"/>
    </source>
</evidence>
<feature type="transmembrane region" description="Helical" evidence="12">
    <location>
        <begin position="208"/>
        <end position="227"/>
    </location>
</feature>
<name>A0A2U9PYM1_MYCSE</name>
<feature type="compositionally biased region" description="Basic and acidic residues" evidence="11">
    <location>
        <begin position="1"/>
        <end position="12"/>
    </location>
</feature>
<keyword evidence="8 12" id="KW-0472">Membrane</keyword>
<evidence type="ECO:0000256" key="12">
    <source>
        <dbReference type="SAM" id="Phobius"/>
    </source>
</evidence>
<keyword evidence="2" id="KW-0813">Transport</keyword>
<dbReference type="GO" id="GO:0005886">
    <property type="term" value="C:plasma membrane"/>
    <property type="evidence" value="ECO:0007669"/>
    <property type="project" value="UniProtKB-SubCell"/>
</dbReference>
<keyword evidence="3" id="KW-1003">Cell membrane</keyword>
<sequence length="439" mass="44997">MNTDTNSKDREMSIQAPSEKPTASEQPDAGGFAGDTRSDQTFGDAVRSYAQRVRGGDMGSLPAVLGLVVLFVVFGLANDRFLSALNLANLITQAGSICVLAMGLVFVLLLGDIDLSAGVAGGVAACAMALAVVNLGWPWWAAVLVAIACGAVIGLIIGVLRAKLGIPSFVVTLAFFLGLQGVTLKLIGEGGSVRVDNPVIRGLTIANLPVAVGWTIALVVVLAFAGLEIYNYRRKKALQLTHSPLGVVVARAIAVAVVVLGVTFVLSVNRSVNPRVEIRGIPYVLPLILLLLIGMTVLLRRTAYGRHIYAVGGNAEAARRAGISVDRIRVTAFIACSSLAALSGIIAASYAGKVSASSGAGNTLLYAVGAAVIGGTSLFGGKGRALDAVIGGVVVATIANGLGLLNQSSYINFLVTGGVLLLAAGVDAISRRRRSATGL</sequence>
<evidence type="ECO:0000256" key="1">
    <source>
        <dbReference type="ARBA" id="ARBA00004651"/>
    </source>
</evidence>
<keyword evidence="5" id="KW-0762">Sugar transport</keyword>
<keyword evidence="7 12" id="KW-1133">Transmembrane helix</keyword>
<evidence type="ECO:0000256" key="10">
    <source>
        <dbReference type="ARBA" id="ARBA00035686"/>
    </source>
</evidence>
<reference evidence="14" key="2">
    <citation type="submission" date="2018-03" db="EMBL/GenBank/DDBJ databases">
        <authorList>
            <person name="Derbyshire K."/>
            <person name="Gray T.A."/>
            <person name="Champion M."/>
        </authorList>
    </citation>
    <scope>NUCLEOTIDE SEQUENCE [LARGE SCALE GENOMIC DNA]</scope>
    <source>
        <strain evidence="14">MKD8</strain>
    </source>
</reference>
<evidence type="ECO:0000256" key="9">
    <source>
        <dbReference type="ARBA" id="ARBA00035611"/>
    </source>
</evidence>
<feature type="region of interest" description="Disordered" evidence="11">
    <location>
        <begin position="1"/>
        <end position="40"/>
    </location>
</feature>
<evidence type="ECO:0000256" key="4">
    <source>
        <dbReference type="ARBA" id="ARBA00022519"/>
    </source>
</evidence>
<feature type="transmembrane region" description="Helical" evidence="12">
    <location>
        <begin position="388"/>
        <end position="405"/>
    </location>
</feature>
<evidence type="ECO:0000256" key="7">
    <source>
        <dbReference type="ARBA" id="ARBA00022989"/>
    </source>
</evidence>
<comment type="function">
    <text evidence="9">Part of the binding-protein-dependent transport system for D-xylose. Probably responsible for the translocation of the substrate across the membrane.</text>
</comment>
<dbReference type="Pfam" id="PF02653">
    <property type="entry name" value="BPD_transp_2"/>
    <property type="match status" value="1"/>
</dbReference>
<gene>
    <name evidence="13" type="ORF">D806_058970</name>
</gene>
<feature type="transmembrane region" description="Helical" evidence="12">
    <location>
        <begin position="115"/>
        <end position="133"/>
    </location>
</feature>
<evidence type="ECO:0000256" key="8">
    <source>
        <dbReference type="ARBA" id="ARBA00023136"/>
    </source>
</evidence>
<feature type="transmembrane region" description="Helical" evidence="12">
    <location>
        <begin position="330"/>
        <end position="351"/>
    </location>
</feature>
<feature type="transmembrane region" description="Helical" evidence="12">
    <location>
        <begin position="280"/>
        <end position="299"/>
    </location>
</feature>
<keyword evidence="4" id="KW-0997">Cell inner membrane</keyword>
<feature type="transmembrane region" description="Helical" evidence="12">
    <location>
        <begin position="169"/>
        <end position="188"/>
    </location>
</feature>
<dbReference type="Proteomes" id="UP000011200">
    <property type="component" value="Chromosome"/>
</dbReference>
<dbReference type="EMBL" id="CP027541">
    <property type="protein sequence ID" value="AWT56837.1"/>
    <property type="molecule type" value="Genomic_DNA"/>
</dbReference>
<dbReference type="AlphaFoldDB" id="A0A2U9PYM1"/>
<feature type="transmembrane region" description="Helical" evidence="12">
    <location>
        <begin position="363"/>
        <end position="381"/>
    </location>
</feature>
<dbReference type="GO" id="GO:0022857">
    <property type="term" value="F:transmembrane transporter activity"/>
    <property type="evidence" value="ECO:0007669"/>
    <property type="project" value="InterPro"/>
</dbReference>
<feature type="transmembrane region" description="Helical" evidence="12">
    <location>
        <begin position="411"/>
        <end position="429"/>
    </location>
</feature>